<accession>A0A1W1WD29</accession>
<dbReference type="PROSITE" id="PS51257">
    <property type="entry name" value="PROKAR_LIPOPROTEIN"/>
    <property type="match status" value="1"/>
</dbReference>
<feature type="signal peptide" evidence="1">
    <location>
        <begin position="1"/>
        <end position="22"/>
    </location>
</feature>
<protein>
    <submittedName>
        <fullName evidence="2">Uncharacterized protein</fullName>
    </submittedName>
</protein>
<dbReference type="OrthoDB" id="9773354at2"/>
<gene>
    <name evidence="2" type="ORF">SAMN00768000_1456</name>
</gene>
<evidence type="ECO:0000313" key="3">
    <source>
        <dbReference type="Proteomes" id="UP000192660"/>
    </source>
</evidence>
<dbReference type="AlphaFoldDB" id="A0A1W1WD29"/>
<reference evidence="3" key="1">
    <citation type="submission" date="2017-04" db="EMBL/GenBank/DDBJ databases">
        <authorList>
            <person name="Varghese N."/>
            <person name="Submissions S."/>
        </authorList>
    </citation>
    <scope>NUCLEOTIDE SEQUENCE [LARGE SCALE GENOMIC DNA]</scope>
    <source>
        <strain evidence="3">DSM 9293</strain>
    </source>
</reference>
<dbReference type="RefSeq" id="WP_084661177.1">
    <property type="nucleotide sequence ID" value="NZ_FWWY01000001.1"/>
</dbReference>
<dbReference type="EMBL" id="FWWY01000001">
    <property type="protein sequence ID" value="SMC04092.1"/>
    <property type="molecule type" value="Genomic_DNA"/>
</dbReference>
<dbReference type="Gene3D" id="2.60.40.420">
    <property type="entry name" value="Cupredoxins - blue copper proteins"/>
    <property type="match status" value="1"/>
</dbReference>
<sequence length="192" mass="20552">MTTFIRSLIPFTMLTLSLPFIAACSTISGPAPQSSSSTKPVILRTMVIRTGKEIHRPGWPQYQPAFWSAPQNSVVKLTIISHDSGASPLMMTQNDQVRGTVGGIERIDGKKVTQIANNEISHTFTIPALGINLPIPVAPPGKTVTVTAEIPFHQAGSYLWQCMAPCATSPMGMGGAMVTPGYMRGTITITNQ</sequence>
<feature type="chain" id="PRO_5012303306" evidence="1">
    <location>
        <begin position="23"/>
        <end position="192"/>
    </location>
</feature>
<dbReference type="SUPFAM" id="SSF49503">
    <property type="entry name" value="Cupredoxins"/>
    <property type="match status" value="1"/>
</dbReference>
<keyword evidence="3" id="KW-1185">Reference proteome</keyword>
<evidence type="ECO:0000256" key="1">
    <source>
        <dbReference type="SAM" id="SignalP"/>
    </source>
</evidence>
<dbReference type="Proteomes" id="UP000192660">
    <property type="component" value="Unassembled WGS sequence"/>
</dbReference>
<organism evidence="2 3">
    <name type="scientific">Sulfobacillus thermosulfidooxidans (strain DSM 9293 / VKM B-1269 / AT-1)</name>
    <dbReference type="NCBI Taxonomy" id="929705"/>
    <lineage>
        <taxon>Bacteria</taxon>
        <taxon>Bacillati</taxon>
        <taxon>Bacillota</taxon>
        <taxon>Clostridia</taxon>
        <taxon>Eubacteriales</taxon>
        <taxon>Clostridiales Family XVII. Incertae Sedis</taxon>
        <taxon>Sulfobacillus</taxon>
    </lineage>
</organism>
<keyword evidence="1" id="KW-0732">Signal</keyword>
<evidence type="ECO:0000313" key="2">
    <source>
        <dbReference type="EMBL" id="SMC04092.1"/>
    </source>
</evidence>
<dbReference type="InterPro" id="IPR008972">
    <property type="entry name" value="Cupredoxin"/>
</dbReference>
<name>A0A1W1WD29_SULTA</name>
<proteinExistence type="predicted"/>